<evidence type="ECO:0000313" key="2">
    <source>
        <dbReference type="Proteomes" id="UP001432322"/>
    </source>
</evidence>
<evidence type="ECO:0000313" key="1">
    <source>
        <dbReference type="EMBL" id="GMT23935.1"/>
    </source>
</evidence>
<reference evidence="1" key="1">
    <citation type="submission" date="2023-10" db="EMBL/GenBank/DDBJ databases">
        <title>Genome assembly of Pristionchus species.</title>
        <authorList>
            <person name="Yoshida K."/>
            <person name="Sommer R.J."/>
        </authorList>
    </citation>
    <scope>NUCLEOTIDE SEQUENCE</scope>
    <source>
        <strain evidence="1">RS5133</strain>
    </source>
</reference>
<protein>
    <recommendedName>
        <fullName evidence="3">Secreted protein</fullName>
    </recommendedName>
</protein>
<gene>
    <name evidence="1" type="ORF">PFISCL1PPCAC_15232</name>
</gene>
<keyword evidence="2" id="KW-1185">Reference proteome</keyword>
<name>A0AAV5VZN1_9BILA</name>
<proteinExistence type="predicted"/>
<dbReference type="Proteomes" id="UP001432322">
    <property type="component" value="Unassembled WGS sequence"/>
</dbReference>
<evidence type="ECO:0008006" key="3">
    <source>
        <dbReference type="Google" id="ProtNLM"/>
    </source>
</evidence>
<feature type="non-terminal residue" evidence="1">
    <location>
        <position position="69"/>
    </location>
</feature>
<dbReference type="AlphaFoldDB" id="A0AAV5VZN1"/>
<dbReference type="EMBL" id="BTSY01000004">
    <property type="protein sequence ID" value="GMT23935.1"/>
    <property type="molecule type" value="Genomic_DNA"/>
</dbReference>
<sequence length="69" mass="7871">MRSMSCIPILTTSGISLLFLIGWTSALYPRKRSIINRSSASVLVVTPTKTAKRTMKINRYITTDHMRER</sequence>
<comment type="caution">
    <text evidence="1">The sequence shown here is derived from an EMBL/GenBank/DDBJ whole genome shotgun (WGS) entry which is preliminary data.</text>
</comment>
<accession>A0AAV5VZN1</accession>
<organism evidence="1 2">
    <name type="scientific">Pristionchus fissidentatus</name>
    <dbReference type="NCBI Taxonomy" id="1538716"/>
    <lineage>
        <taxon>Eukaryota</taxon>
        <taxon>Metazoa</taxon>
        <taxon>Ecdysozoa</taxon>
        <taxon>Nematoda</taxon>
        <taxon>Chromadorea</taxon>
        <taxon>Rhabditida</taxon>
        <taxon>Rhabditina</taxon>
        <taxon>Diplogasteromorpha</taxon>
        <taxon>Diplogasteroidea</taxon>
        <taxon>Neodiplogasteridae</taxon>
        <taxon>Pristionchus</taxon>
    </lineage>
</organism>